<dbReference type="GO" id="GO:0000160">
    <property type="term" value="P:phosphorelay signal transduction system"/>
    <property type="evidence" value="ECO:0007669"/>
    <property type="project" value="InterPro"/>
</dbReference>
<dbReference type="EMBL" id="QOVF01000004">
    <property type="protein sequence ID" value="KAA0693607.1"/>
    <property type="molecule type" value="Genomic_DNA"/>
</dbReference>
<dbReference type="Gene3D" id="3.40.50.2300">
    <property type="match status" value="1"/>
</dbReference>
<feature type="domain" description="Response regulatory" evidence="2">
    <location>
        <begin position="181"/>
        <end position="306"/>
    </location>
</feature>
<dbReference type="Pfam" id="PF00072">
    <property type="entry name" value="Response_reg"/>
    <property type="match status" value="1"/>
</dbReference>
<dbReference type="Gene3D" id="2.30.30.40">
    <property type="entry name" value="SH3 Domains"/>
    <property type="match status" value="1"/>
</dbReference>
<evidence type="ECO:0000313" key="5">
    <source>
        <dbReference type="Proteomes" id="UP000463138"/>
    </source>
</evidence>
<dbReference type="InterPro" id="IPR024181">
    <property type="entry name" value="Chemotax_regulator_CheV"/>
</dbReference>
<accession>A0A7V7GS72</accession>
<dbReference type="SUPFAM" id="SSF52172">
    <property type="entry name" value="CheY-like"/>
    <property type="match status" value="1"/>
</dbReference>
<evidence type="ECO:0000313" key="4">
    <source>
        <dbReference type="EMBL" id="KAA0693607.1"/>
    </source>
</evidence>
<dbReference type="InterPro" id="IPR011006">
    <property type="entry name" value="CheY-like_superfamily"/>
</dbReference>
<feature type="modified residue" description="4-aspartylphosphate" evidence="1">
    <location>
        <position position="239"/>
    </location>
</feature>
<organism evidence="4 5">
    <name type="scientific">Halopseudomonas laoshanensis</name>
    <dbReference type="NCBI Taxonomy" id="2268758"/>
    <lineage>
        <taxon>Bacteria</taxon>
        <taxon>Pseudomonadati</taxon>
        <taxon>Pseudomonadota</taxon>
        <taxon>Gammaproteobacteria</taxon>
        <taxon>Pseudomonadales</taxon>
        <taxon>Pseudomonadaceae</taxon>
        <taxon>Halopseudomonas</taxon>
    </lineage>
</organism>
<dbReference type="PROSITE" id="PS50851">
    <property type="entry name" value="CHEW"/>
    <property type="match status" value="1"/>
</dbReference>
<dbReference type="PANTHER" id="PTHR47233:SF3">
    <property type="entry name" value="CHEMOTAXIS PROTEIN CHEV"/>
    <property type="match status" value="1"/>
</dbReference>
<dbReference type="SMART" id="SM00448">
    <property type="entry name" value="REC"/>
    <property type="match status" value="1"/>
</dbReference>
<dbReference type="Pfam" id="PF01584">
    <property type="entry name" value="CheW"/>
    <property type="match status" value="1"/>
</dbReference>
<dbReference type="SMART" id="SM00260">
    <property type="entry name" value="CheW"/>
    <property type="match status" value="1"/>
</dbReference>
<evidence type="ECO:0000259" key="3">
    <source>
        <dbReference type="PROSITE" id="PS50851"/>
    </source>
</evidence>
<dbReference type="PIRSF" id="PIRSF002867">
    <property type="entry name" value="CheV"/>
    <property type="match status" value="1"/>
</dbReference>
<dbReference type="OrthoDB" id="9806105at2"/>
<reference evidence="4 5" key="1">
    <citation type="submission" date="2018-07" db="EMBL/GenBank/DDBJ databases">
        <title>Pseudomonas laoshanensis sp. nov., isolated from soil.</title>
        <authorList>
            <person name="Sun J."/>
            <person name="Yu L."/>
            <person name="Wang M."/>
            <person name="Zhang C."/>
        </authorList>
    </citation>
    <scope>NUCLEOTIDE SEQUENCE [LARGE SCALE GENOMIC DNA]</scope>
    <source>
        <strain evidence="4 5">Y22</strain>
    </source>
</reference>
<keyword evidence="1" id="KW-0597">Phosphoprotein</keyword>
<feature type="domain" description="CheW-like" evidence="3">
    <location>
        <begin position="19"/>
        <end position="159"/>
    </location>
</feature>
<dbReference type="PANTHER" id="PTHR47233">
    <property type="entry name" value="CHEMOTAXIS PROTEIN CHEV"/>
    <property type="match status" value="1"/>
</dbReference>
<dbReference type="InterPro" id="IPR002545">
    <property type="entry name" value="CheW-lke_dom"/>
</dbReference>
<dbReference type="Gene3D" id="2.40.50.180">
    <property type="entry name" value="CheA-289, Domain 4"/>
    <property type="match status" value="1"/>
</dbReference>
<dbReference type="PROSITE" id="PS50110">
    <property type="entry name" value="RESPONSE_REGULATORY"/>
    <property type="match status" value="1"/>
</dbReference>
<dbReference type="SUPFAM" id="SSF50341">
    <property type="entry name" value="CheW-like"/>
    <property type="match status" value="1"/>
</dbReference>
<dbReference type="CDD" id="cd19924">
    <property type="entry name" value="REC_CheV-like"/>
    <property type="match status" value="1"/>
</dbReference>
<protein>
    <submittedName>
        <fullName evidence="4">Chemotaxis protein CheV</fullName>
    </submittedName>
</protein>
<dbReference type="InterPro" id="IPR001789">
    <property type="entry name" value="Sig_transdc_resp-reg_receiver"/>
</dbReference>
<dbReference type="RefSeq" id="WP_149333347.1">
    <property type="nucleotide sequence ID" value="NZ_QOVF01000004.1"/>
</dbReference>
<proteinExistence type="predicted"/>
<dbReference type="Proteomes" id="UP000463138">
    <property type="component" value="Unassembled WGS sequence"/>
</dbReference>
<keyword evidence="5" id="KW-1185">Reference proteome</keyword>
<comment type="caution">
    <text evidence="4">The sequence shown here is derived from an EMBL/GenBank/DDBJ whole genome shotgun (WGS) entry which is preliminary data.</text>
</comment>
<dbReference type="InterPro" id="IPR036061">
    <property type="entry name" value="CheW-like_dom_sf"/>
</dbReference>
<dbReference type="AlphaFoldDB" id="A0A7V7GS72"/>
<sequence>MAGVLDTVNQRTRLVGENRLEILLFRLAGHQLFALNVFKIREVLQLPRLTQMPQRAPHVAGVIHLRGQTLPVIDLSGAIGMRPQQALPDSTIIITEYNRSVQAFLVGGVDRIMNLNWDSVQPPPRGAGRTHYLTAITRLDDQRLVEIIDVEKVLAEIVPFNAKVSEGLLDDELLNKARGREVLLVDDSPTGINQLRETLSQLDLKMHVATDGLRALRQLQAWADEDENISQRLLMVITDAEMPEMDGYRLTSEIRKDPRLKDLYVVLHTSLSGNFNKAMVEKVGCDGFLSKFQPDQLVEVVRERLKLLKE</sequence>
<name>A0A7V7GS72_9GAMM</name>
<gene>
    <name evidence="4" type="ORF">DT594_14590</name>
</gene>
<evidence type="ECO:0000259" key="2">
    <source>
        <dbReference type="PROSITE" id="PS50110"/>
    </source>
</evidence>
<evidence type="ECO:0000256" key="1">
    <source>
        <dbReference type="PROSITE-ProRule" id="PRU00169"/>
    </source>
</evidence>
<dbReference type="GO" id="GO:0006935">
    <property type="term" value="P:chemotaxis"/>
    <property type="evidence" value="ECO:0007669"/>
    <property type="project" value="InterPro"/>
</dbReference>